<dbReference type="RefSeq" id="WP_124086876.1">
    <property type="nucleotide sequence ID" value="NZ_UXAW01000070.1"/>
</dbReference>
<evidence type="ECO:0000256" key="1">
    <source>
        <dbReference type="SAM" id="MobiDB-lite"/>
    </source>
</evidence>
<organism evidence="2 3">
    <name type="scientific">Pseudogemmobacter humi</name>
    <dbReference type="NCBI Taxonomy" id="2483812"/>
    <lineage>
        <taxon>Bacteria</taxon>
        <taxon>Pseudomonadati</taxon>
        <taxon>Pseudomonadota</taxon>
        <taxon>Alphaproteobacteria</taxon>
        <taxon>Rhodobacterales</taxon>
        <taxon>Paracoccaceae</taxon>
        <taxon>Pseudogemmobacter</taxon>
    </lineage>
</organism>
<dbReference type="AlphaFoldDB" id="A0A3P5XB86"/>
<gene>
    <name evidence="2" type="ORF">XINFAN_02141</name>
</gene>
<feature type="region of interest" description="Disordered" evidence="1">
    <location>
        <begin position="220"/>
        <end position="242"/>
    </location>
</feature>
<feature type="compositionally biased region" description="Pro residues" evidence="1">
    <location>
        <begin position="71"/>
        <end position="81"/>
    </location>
</feature>
<keyword evidence="3" id="KW-1185">Reference proteome</keyword>
<name>A0A3P5XB86_9RHOB</name>
<dbReference type="Proteomes" id="UP000277498">
    <property type="component" value="Unassembled WGS sequence"/>
</dbReference>
<protein>
    <submittedName>
        <fullName evidence="2">Uncharacterized protein</fullName>
    </submittedName>
</protein>
<evidence type="ECO:0000313" key="3">
    <source>
        <dbReference type="Proteomes" id="UP000277498"/>
    </source>
</evidence>
<feature type="region of interest" description="Disordered" evidence="1">
    <location>
        <begin position="64"/>
        <end position="83"/>
    </location>
</feature>
<sequence length="372" mass="39483">MLMREGHGRPLKVRHVDSSLTFKGFGGNPAVDFFTGFHLMFRPVVYAFFTSALLAGCGGSTNPFVGDPAEPEPPIPNPDPNAPSMDTITRDMRGFRYDGTTLEIDMAGVSSSGRYGVFKRRQQMDIPSHHGQPAYLAYEYQETNMNRSFLAYVAENARGNLVAIAAADGGQFNEFNGGGAIRVVAYTRPTGIPDTSPTPGPETGVMNYYGSYGGVFIPGPLDPQGSPRPGEFHPGEPLSTRGEVQVSARFTQTGSGDTVEGGIANRTVWDREGNQVTTLVFSDGSTVDTTTLPSLVLRETSINSDGGFLGNVELRGGDSVGTYAGNFGGNGATDVAGVIYISPIGRDGVHEYGVFNIPRCDTAGASPICTPR</sequence>
<reference evidence="2 3" key="1">
    <citation type="submission" date="2018-11" db="EMBL/GenBank/DDBJ databases">
        <authorList>
            <person name="Criscuolo A."/>
        </authorList>
    </citation>
    <scope>NUCLEOTIDE SEQUENCE [LARGE SCALE GENOMIC DNA]</scope>
    <source>
        <strain evidence="2">ACIP111625</strain>
    </source>
</reference>
<accession>A0A3P5XB86</accession>
<proteinExistence type="predicted"/>
<dbReference type="EMBL" id="UXAW01000070">
    <property type="protein sequence ID" value="VDC28562.1"/>
    <property type="molecule type" value="Genomic_DNA"/>
</dbReference>
<dbReference type="OrthoDB" id="7851370at2"/>
<evidence type="ECO:0000313" key="2">
    <source>
        <dbReference type="EMBL" id="VDC28562.1"/>
    </source>
</evidence>